<feature type="compositionally biased region" description="Basic and acidic residues" evidence="1">
    <location>
        <begin position="176"/>
        <end position="192"/>
    </location>
</feature>
<keyword evidence="2" id="KW-0812">Transmembrane</keyword>
<feature type="transmembrane region" description="Helical" evidence="2">
    <location>
        <begin position="287"/>
        <end position="306"/>
    </location>
</feature>
<organism evidence="4 5">
    <name type="scientific">Micromonospora lutea</name>
    <dbReference type="NCBI Taxonomy" id="419825"/>
    <lineage>
        <taxon>Bacteria</taxon>
        <taxon>Bacillati</taxon>
        <taxon>Actinomycetota</taxon>
        <taxon>Actinomycetes</taxon>
        <taxon>Micromonosporales</taxon>
        <taxon>Micromonosporaceae</taxon>
        <taxon>Micromonospora</taxon>
    </lineage>
</organism>
<evidence type="ECO:0000313" key="5">
    <source>
        <dbReference type="Proteomes" id="UP000643165"/>
    </source>
</evidence>
<keyword evidence="2" id="KW-0472">Membrane</keyword>
<sequence length="316" mass="33284">MAKNMLGKVVAGAALGSASLLVFAPGVAYADGQPGTDEGKVYAKPHAVKAGEEVKLVQICHESQEQAFVWSKVTGKVKLKAAQDRDSRGDHKSRGEEHGAPERGTDSEGWSGHERSQPAEGESGNGWGGGDADARDGWKGEEHGQDAEGGRDSKDHDKKDWKREEEGEESSGGWSGRHENGSDSAESDRSGHGDWAGESGERDWSGKGEEESGERGERDWSGERGERDGWEHKKDFVYYGEARVAQDAKPGTYELEGSCGTGELVVLPHGGVDGGDGGVATGADRGLAAAGASLVGAAALGGLVLMRRRRVDEFAA</sequence>
<evidence type="ECO:0000256" key="2">
    <source>
        <dbReference type="SAM" id="Phobius"/>
    </source>
</evidence>
<feature type="signal peptide" evidence="3">
    <location>
        <begin position="1"/>
        <end position="30"/>
    </location>
</feature>
<dbReference type="RefSeq" id="WP_204003930.1">
    <property type="nucleotide sequence ID" value="NZ_BOPB01000032.1"/>
</dbReference>
<evidence type="ECO:0000256" key="3">
    <source>
        <dbReference type="SAM" id="SignalP"/>
    </source>
</evidence>
<proteinExistence type="predicted"/>
<accession>A0ABQ4J2I0</accession>
<reference evidence="4 5" key="1">
    <citation type="submission" date="2021-01" db="EMBL/GenBank/DDBJ databases">
        <title>Whole genome shotgun sequence of Verrucosispora lutea NBRC 106530.</title>
        <authorList>
            <person name="Komaki H."/>
            <person name="Tamura T."/>
        </authorList>
    </citation>
    <scope>NUCLEOTIDE SEQUENCE [LARGE SCALE GENOMIC DNA]</scope>
    <source>
        <strain evidence="4 5">NBRC 106530</strain>
    </source>
</reference>
<gene>
    <name evidence="4" type="ORF">Vlu01_50000</name>
</gene>
<keyword evidence="3" id="KW-0732">Signal</keyword>
<feature type="compositionally biased region" description="Basic and acidic residues" evidence="1">
    <location>
        <begin position="132"/>
        <end position="165"/>
    </location>
</feature>
<feature type="compositionally biased region" description="Basic and acidic residues" evidence="1">
    <location>
        <begin position="81"/>
        <end position="117"/>
    </location>
</feature>
<evidence type="ECO:0000313" key="4">
    <source>
        <dbReference type="EMBL" id="GIJ24376.1"/>
    </source>
</evidence>
<evidence type="ECO:0008006" key="6">
    <source>
        <dbReference type="Google" id="ProtNLM"/>
    </source>
</evidence>
<comment type="caution">
    <text evidence="4">The sequence shown here is derived from an EMBL/GenBank/DDBJ whole genome shotgun (WGS) entry which is preliminary data.</text>
</comment>
<keyword evidence="5" id="KW-1185">Reference proteome</keyword>
<dbReference type="Proteomes" id="UP000643165">
    <property type="component" value="Unassembled WGS sequence"/>
</dbReference>
<dbReference type="EMBL" id="BOPB01000032">
    <property type="protein sequence ID" value="GIJ24376.1"/>
    <property type="molecule type" value="Genomic_DNA"/>
</dbReference>
<feature type="region of interest" description="Disordered" evidence="1">
    <location>
        <begin position="79"/>
        <end position="227"/>
    </location>
</feature>
<name>A0ABQ4J2I0_9ACTN</name>
<feature type="chain" id="PRO_5045239495" description="MYXO-CTERM domain-containing protein" evidence="3">
    <location>
        <begin position="31"/>
        <end position="316"/>
    </location>
</feature>
<feature type="compositionally biased region" description="Basic and acidic residues" evidence="1">
    <location>
        <begin position="199"/>
        <end position="227"/>
    </location>
</feature>
<evidence type="ECO:0000256" key="1">
    <source>
        <dbReference type="SAM" id="MobiDB-lite"/>
    </source>
</evidence>
<keyword evidence="2" id="KW-1133">Transmembrane helix</keyword>
<protein>
    <recommendedName>
        <fullName evidence="6">MYXO-CTERM domain-containing protein</fullName>
    </recommendedName>
</protein>